<dbReference type="InterPro" id="IPR050504">
    <property type="entry name" value="IgSF_BTN/MOG"/>
</dbReference>
<dbReference type="Proteomes" id="UP000812440">
    <property type="component" value="Chromosome 8_10"/>
</dbReference>
<dbReference type="Gene3D" id="2.60.120.920">
    <property type="match status" value="1"/>
</dbReference>
<keyword evidence="15" id="KW-1185">Reference proteome</keyword>
<keyword evidence="10" id="KW-0393">Immunoglobulin domain</keyword>
<dbReference type="GO" id="GO:0050863">
    <property type="term" value="P:regulation of T cell activation"/>
    <property type="evidence" value="ECO:0007669"/>
    <property type="project" value="UniProtKB-ARBA"/>
</dbReference>
<keyword evidence="3" id="KW-0812">Transmembrane</keyword>
<evidence type="ECO:0000256" key="10">
    <source>
        <dbReference type="ARBA" id="ARBA00023319"/>
    </source>
</evidence>
<comment type="subcellular location">
    <subcellularLocation>
        <location evidence="1">Membrane</location>
        <topology evidence="1">Single-pass type I membrane protein</topology>
    </subcellularLocation>
</comment>
<protein>
    <recommendedName>
        <fullName evidence="16">Butyrophilin subfamily 1 member A1</fullName>
    </recommendedName>
</protein>
<feature type="domain" description="Ig-like" evidence="13">
    <location>
        <begin position="16"/>
        <end position="111"/>
    </location>
</feature>
<keyword evidence="4" id="KW-0732">Signal</keyword>
<dbReference type="Pfam" id="PF00622">
    <property type="entry name" value="SPRY"/>
    <property type="match status" value="1"/>
</dbReference>
<dbReference type="InterPro" id="IPR003877">
    <property type="entry name" value="SPRY_dom"/>
</dbReference>
<keyword evidence="5" id="KW-1133">Transmembrane helix</keyword>
<reference evidence="14" key="1">
    <citation type="thesis" date="2020" institute="ProQuest LLC" country="789 East Eisenhower Parkway, Ann Arbor, MI, USA">
        <title>Comparative Genomics and Chromosome Evolution.</title>
        <authorList>
            <person name="Mudd A.B."/>
        </authorList>
    </citation>
    <scope>NUCLEOTIDE SEQUENCE</scope>
    <source>
        <strain evidence="14">Female2</strain>
        <tissue evidence="14">Blood</tissue>
    </source>
</reference>
<dbReference type="SMART" id="SM00406">
    <property type="entry name" value="IGv"/>
    <property type="match status" value="1"/>
</dbReference>
<comment type="caution">
    <text evidence="14">The sequence shown here is derived from an EMBL/GenBank/DDBJ whole genome shotgun (WGS) entry which is preliminary data.</text>
</comment>
<dbReference type="SMART" id="SM00449">
    <property type="entry name" value="SPRY"/>
    <property type="match status" value="1"/>
</dbReference>
<dbReference type="PANTHER" id="PTHR24100:SF149">
    <property type="entry name" value="BG-LIKE ANTIGEN 1-RELATED"/>
    <property type="match status" value="1"/>
</dbReference>
<dbReference type="Pfam" id="PF22705">
    <property type="entry name" value="C2-set_3"/>
    <property type="match status" value="1"/>
</dbReference>
<accession>A0A8T2K216</accession>
<keyword evidence="8" id="KW-1015">Disulfide bond</keyword>
<evidence type="ECO:0000259" key="12">
    <source>
        <dbReference type="PROSITE" id="PS50188"/>
    </source>
</evidence>
<dbReference type="PRINTS" id="PR01407">
    <property type="entry name" value="BUTYPHLNCDUF"/>
</dbReference>
<evidence type="ECO:0000313" key="14">
    <source>
        <dbReference type="EMBL" id="KAG8449774.1"/>
    </source>
</evidence>
<dbReference type="GO" id="GO:1903037">
    <property type="term" value="P:regulation of leukocyte cell-cell adhesion"/>
    <property type="evidence" value="ECO:0007669"/>
    <property type="project" value="UniProtKB-ARBA"/>
</dbReference>
<gene>
    <name evidence="14" type="ORF">GDO86_016434</name>
</gene>
<dbReference type="InterPro" id="IPR001870">
    <property type="entry name" value="B30.2/SPRY"/>
</dbReference>
<dbReference type="GO" id="GO:0050852">
    <property type="term" value="P:T cell receptor signaling pathway"/>
    <property type="evidence" value="ECO:0007669"/>
    <property type="project" value="TreeGrafter"/>
</dbReference>
<evidence type="ECO:0000256" key="4">
    <source>
        <dbReference type="ARBA" id="ARBA00022729"/>
    </source>
</evidence>
<dbReference type="FunFam" id="2.60.120.920:FF:000004">
    <property type="entry name" value="Butyrophilin subfamily 1 member A1"/>
    <property type="match status" value="1"/>
</dbReference>
<dbReference type="InterPro" id="IPR006574">
    <property type="entry name" value="PRY"/>
</dbReference>
<evidence type="ECO:0000256" key="8">
    <source>
        <dbReference type="ARBA" id="ARBA00023157"/>
    </source>
</evidence>
<feature type="non-terminal residue" evidence="14">
    <location>
        <position position="1"/>
    </location>
</feature>
<dbReference type="Gene3D" id="2.60.40.10">
    <property type="entry name" value="Immunoglobulins"/>
    <property type="match status" value="2"/>
</dbReference>
<dbReference type="Pfam" id="PF07686">
    <property type="entry name" value="V-set"/>
    <property type="match status" value="1"/>
</dbReference>
<dbReference type="InterPro" id="IPR013106">
    <property type="entry name" value="Ig_V-set"/>
</dbReference>
<evidence type="ECO:0000256" key="1">
    <source>
        <dbReference type="ARBA" id="ARBA00004479"/>
    </source>
</evidence>
<evidence type="ECO:0000256" key="6">
    <source>
        <dbReference type="ARBA" id="ARBA00023054"/>
    </source>
</evidence>
<dbReference type="InterPro" id="IPR043136">
    <property type="entry name" value="B30.2/SPRY_sf"/>
</dbReference>
<dbReference type="SMART" id="SM00409">
    <property type="entry name" value="IG"/>
    <property type="match status" value="1"/>
</dbReference>
<dbReference type="AlphaFoldDB" id="A0A8T2K216"/>
<dbReference type="FunFam" id="2.60.40.10:FF:000142">
    <property type="entry name" value="V-set domain-containing T-cell activation inhibitor 1"/>
    <property type="match status" value="1"/>
</dbReference>
<organism evidence="14 15">
    <name type="scientific">Hymenochirus boettgeri</name>
    <name type="common">Congo dwarf clawed frog</name>
    <dbReference type="NCBI Taxonomy" id="247094"/>
    <lineage>
        <taxon>Eukaryota</taxon>
        <taxon>Metazoa</taxon>
        <taxon>Chordata</taxon>
        <taxon>Craniata</taxon>
        <taxon>Vertebrata</taxon>
        <taxon>Euteleostomi</taxon>
        <taxon>Amphibia</taxon>
        <taxon>Batrachia</taxon>
        <taxon>Anura</taxon>
        <taxon>Pipoidea</taxon>
        <taxon>Pipidae</taxon>
        <taxon>Pipinae</taxon>
        <taxon>Hymenochirus</taxon>
    </lineage>
</organism>
<dbReference type="InterPro" id="IPR036179">
    <property type="entry name" value="Ig-like_dom_sf"/>
</dbReference>
<dbReference type="GO" id="GO:0009897">
    <property type="term" value="C:external side of plasma membrane"/>
    <property type="evidence" value="ECO:0007669"/>
    <property type="project" value="TreeGrafter"/>
</dbReference>
<dbReference type="PROSITE" id="PS50188">
    <property type="entry name" value="B302_SPRY"/>
    <property type="match status" value="1"/>
</dbReference>
<evidence type="ECO:0000313" key="15">
    <source>
        <dbReference type="Proteomes" id="UP000812440"/>
    </source>
</evidence>
<dbReference type="GO" id="GO:0005102">
    <property type="term" value="F:signaling receptor binding"/>
    <property type="evidence" value="ECO:0007669"/>
    <property type="project" value="TreeGrafter"/>
</dbReference>
<dbReference type="InterPro" id="IPR013783">
    <property type="entry name" value="Ig-like_fold"/>
</dbReference>
<comment type="similarity">
    <text evidence="2">Belongs to the immunoglobulin superfamily. BTN/MOG family.</text>
</comment>
<evidence type="ECO:0000256" key="2">
    <source>
        <dbReference type="ARBA" id="ARBA00007591"/>
    </source>
</evidence>
<dbReference type="OrthoDB" id="9986391at2759"/>
<dbReference type="PROSITE" id="PS50835">
    <property type="entry name" value="IG_LIKE"/>
    <property type="match status" value="1"/>
</dbReference>
<keyword evidence="6" id="KW-0175">Coiled coil</keyword>
<comment type="function">
    <text evidence="11">Transcription factor that determines dorsal-ventral body axis.</text>
</comment>
<dbReference type="InterPro" id="IPR003599">
    <property type="entry name" value="Ig_sub"/>
</dbReference>
<keyword evidence="7" id="KW-0472">Membrane</keyword>
<evidence type="ECO:0000256" key="7">
    <source>
        <dbReference type="ARBA" id="ARBA00023136"/>
    </source>
</evidence>
<evidence type="ECO:0000259" key="13">
    <source>
        <dbReference type="PROSITE" id="PS50835"/>
    </source>
</evidence>
<feature type="non-terminal residue" evidence="14">
    <location>
        <position position="381"/>
    </location>
</feature>
<dbReference type="SUPFAM" id="SSF48726">
    <property type="entry name" value="Immunoglobulin"/>
    <property type="match status" value="1"/>
</dbReference>
<dbReference type="InterPro" id="IPR013320">
    <property type="entry name" value="ConA-like_dom_sf"/>
</dbReference>
<dbReference type="InterPro" id="IPR007110">
    <property type="entry name" value="Ig-like_dom"/>
</dbReference>
<dbReference type="InterPro" id="IPR053896">
    <property type="entry name" value="BTN3A2-like_Ig-C"/>
</dbReference>
<dbReference type="EMBL" id="JAACNH010000003">
    <property type="protein sequence ID" value="KAG8449774.1"/>
    <property type="molecule type" value="Genomic_DNA"/>
</dbReference>
<evidence type="ECO:0000256" key="5">
    <source>
        <dbReference type="ARBA" id="ARBA00022989"/>
    </source>
</evidence>
<evidence type="ECO:0000256" key="9">
    <source>
        <dbReference type="ARBA" id="ARBA00023180"/>
    </source>
</evidence>
<feature type="domain" description="B30.2/SPRY" evidence="12">
    <location>
        <begin position="191"/>
        <end position="381"/>
    </location>
</feature>
<dbReference type="SUPFAM" id="SSF49899">
    <property type="entry name" value="Concanavalin A-like lectins/glucanases"/>
    <property type="match status" value="1"/>
</dbReference>
<dbReference type="GO" id="GO:0001817">
    <property type="term" value="P:regulation of cytokine production"/>
    <property type="evidence" value="ECO:0007669"/>
    <property type="project" value="TreeGrafter"/>
</dbReference>
<proteinExistence type="inferred from homology"/>
<dbReference type="Pfam" id="PF13765">
    <property type="entry name" value="PRY"/>
    <property type="match status" value="1"/>
</dbReference>
<evidence type="ECO:0000256" key="11">
    <source>
        <dbReference type="ARBA" id="ARBA00053889"/>
    </source>
</evidence>
<dbReference type="SMART" id="SM00589">
    <property type="entry name" value="PRY"/>
    <property type="match status" value="1"/>
</dbReference>
<dbReference type="InterPro" id="IPR003879">
    <property type="entry name" value="Butyrophylin_SPRY"/>
</dbReference>
<evidence type="ECO:0000256" key="3">
    <source>
        <dbReference type="ARBA" id="ARBA00022692"/>
    </source>
</evidence>
<dbReference type="PANTHER" id="PTHR24100">
    <property type="entry name" value="BUTYROPHILIN"/>
    <property type="match status" value="1"/>
</dbReference>
<keyword evidence="9" id="KW-0325">Glycoprotein</keyword>
<sequence>FFEVYSPTQSVMPKIGEDVILNCYLVPSMNAEDMDVRWIRSEDGSLVHLYRLRNDELWDINTDFHGRTEFMKHNIADGNVSLKIHNITASDEGKYICHFQSKVFYSEATVDILPAGIGSHPILKVEVISKDKMNLSFMSSGWYPKPEVLCLDGKKKSVHFLGGVYQHANHHYNADISLVLEKGSQSIYSCIFKNTRAMQEVGATIEVSVNITLDPETAHSELLIVKNTLTRAKEKLNVLDNPNRFDTRLYVLGTEGFETGNIYWEVDVSNAEHWTLGVASEGINRKGKIELSPKKGFWVIELLEDKYKAYTDPATTLNLSKKPRRIGIFLYLRQMRKIIFYDAGNSQKIFSFNINSIQKPPFYPFFSVWTKNETIHLCSPP</sequence>
<evidence type="ECO:0008006" key="16">
    <source>
        <dbReference type="Google" id="ProtNLM"/>
    </source>
</evidence>
<name>A0A8T2K216_9PIPI</name>